<proteinExistence type="predicted"/>
<name>A0AAQ4F7T1_AMBAM</name>
<keyword evidence="3" id="KW-1185">Reference proteome</keyword>
<dbReference type="AlphaFoldDB" id="A0AAQ4F7T1"/>
<dbReference type="EMBL" id="JARKHS020005869">
    <property type="protein sequence ID" value="KAK8783129.1"/>
    <property type="molecule type" value="Genomic_DNA"/>
</dbReference>
<evidence type="ECO:0000313" key="2">
    <source>
        <dbReference type="EMBL" id="KAK8783129.1"/>
    </source>
</evidence>
<keyword evidence="1" id="KW-0732">Signal</keyword>
<gene>
    <name evidence="2" type="ORF">V5799_015532</name>
</gene>
<protein>
    <recommendedName>
        <fullName evidence="4">Secreted protein</fullName>
    </recommendedName>
</protein>
<evidence type="ECO:0000313" key="3">
    <source>
        <dbReference type="Proteomes" id="UP001321473"/>
    </source>
</evidence>
<reference evidence="2 3" key="1">
    <citation type="journal article" date="2023" name="Arcadia Sci">
        <title>De novo assembly of a long-read Amblyomma americanum tick genome.</title>
        <authorList>
            <person name="Chou S."/>
            <person name="Poskanzer K.E."/>
            <person name="Rollins M."/>
            <person name="Thuy-Boun P.S."/>
        </authorList>
    </citation>
    <scope>NUCLEOTIDE SEQUENCE [LARGE SCALE GENOMIC DNA]</scope>
    <source>
        <strain evidence="2">F_SG_1</strain>
        <tissue evidence="2">Salivary glands</tissue>
    </source>
</reference>
<evidence type="ECO:0008006" key="4">
    <source>
        <dbReference type="Google" id="ProtNLM"/>
    </source>
</evidence>
<organism evidence="2 3">
    <name type="scientific">Amblyomma americanum</name>
    <name type="common">Lone star tick</name>
    <dbReference type="NCBI Taxonomy" id="6943"/>
    <lineage>
        <taxon>Eukaryota</taxon>
        <taxon>Metazoa</taxon>
        <taxon>Ecdysozoa</taxon>
        <taxon>Arthropoda</taxon>
        <taxon>Chelicerata</taxon>
        <taxon>Arachnida</taxon>
        <taxon>Acari</taxon>
        <taxon>Parasitiformes</taxon>
        <taxon>Ixodida</taxon>
        <taxon>Ixodoidea</taxon>
        <taxon>Ixodidae</taxon>
        <taxon>Amblyomminae</taxon>
        <taxon>Amblyomma</taxon>
    </lineage>
</organism>
<accession>A0AAQ4F7T1</accession>
<dbReference type="Proteomes" id="UP001321473">
    <property type="component" value="Unassembled WGS sequence"/>
</dbReference>
<feature type="signal peptide" evidence="1">
    <location>
        <begin position="1"/>
        <end position="16"/>
    </location>
</feature>
<feature type="chain" id="PRO_5042839253" description="Secreted protein" evidence="1">
    <location>
        <begin position="17"/>
        <end position="93"/>
    </location>
</feature>
<comment type="caution">
    <text evidence="2">The sequence shown here is derived from an EMBL/GenBank/DDBJ whole genome shotgun (WGS) entry which is preliminary data.</text>
</comment>
<evidence type="ECO:0000256" key="1">
    <source>
        <dbReference type="SAM" id="SignalP"/>
    </source>
</evidence>
<sequence>MRYFMLLCVAFHAALCTDMLPFVEEAPWVPNCRNPIHFKVLGKYVTKCTYLCEGLPYRSSWEYDGTPCVKLVDGERKEGFCKAGKCELVGTTS</sequence>